<gene>
    <name evidence="3" type="ORF">CEP52_016312</name>
</gene>
<dbReference type="STRING" id="1325735.A0A428S4Q9"/>
<evidence type="ECO:0000313" key="4">
    <source>
        <dbReference type="Proteomes" id="UP000287144"/>
    </source>
</evidence>
<dbReference type="EMBL" id="NKCK01000336">
    <property type="protein sequence ID" value="RSL84859.1"/>
    <property type="molecule type" value="Genomic_DNA"/>
</dbReference>
<evidence type="ECO:0000313" key="3">
    <source>
        <dbReference type="EMBL" id="RSL84859.1"/>
    </source>
</evidence>
<dbReference type="PANTHER" id="PTHR47107:SF1">
    <property type="entry name" value="CERAMIDE-BINDING PROTEIN SVF1-RELATED"/>
    <property type="match status" value="1"/>
</dbReference>
<dbReference type="GO" id="GO:0006979">
    <property type="term" value="P:response to oxidative stress"/>
    <property type="evidence" value="ECO:0007669"/>
    <property type="project" value="InterPro"/>
</dbReference>
<comment type="caution">
    <text evidence="3">The sequence shown here is derived from an EMBL/GenBank/DDBJ whole genome shotgun (WGS) entry which is preliminary data.</text>
</comment>
<name>A0A428S4Q9_9HYPO</name>
<dbReference type="GO" id="GO:0005737">
    <property type="term" value="C:cytoplasm"/>
    <property type="evidence" value="ECO:0007669"/>
    <property type="project" value="TreeGrafter"/>
</dbReference>
<dbReference type="Pfam" id="PF08622">
    <property type="entry name" value="Svf1"/>
    <property type="match status" value="1"/>
</dbReference>
<feature type="region of interest" description="Disordered" evidence="1">
    <location>
        <begin position="1"/>
        <end position="21"/>
    </location>
</feature>
<keyword evidence="4" id="KW-1185">Reference proteome</keyword>
<protein>
    <recommendedName>
        <fullName evidence="2">Svf1-like N-terminal domain-containing protein</fullName>
    </recommendedName>
</protein>
<dbReference type="PANTHER" id="PTHR47107">
    <property type="entry name" value="SVF1-LIKE PROTEIN YDR222W-RELATED"/>
    <property type="match status" value="1"/>
</dbReference>
<dbReference type="InterPro" id="IPR013931">
    <property type="entry name" value="Svf1-like_N"/>
</dbReference>
<sequence>MIDPSKVASSQATKKPKAVGTMPPAVISRPIITSFSPPNPVEYLVLCSSLAPKYPVPCENIFIMFNWAKQQLANVAGTQEPIYGPEAIKSVAVETEKTPFTESKREDLKWQAMDSTSVETQTIYIFGENGYVALLQVIYSNVAGIRTTCQFNCKVFLPRPLQAHPLVFDTPQQP</sequence>
<accession>A0A428S4Q9</accession>
<dbReference type="InterPro" id="IPR051385">
    <property type="entry name" value="Ceramide-binding_SVF1"/>
</dbReference>
<dbReference type="Proteomes" id="UP000287144">
    <property type="component" value="Unassembled WGS sequence"/>
</dbReference>
<dbReference type="AlphaFoldDB" id="A0A428S4Q9"/>
<proteinExistence type="predicted"/>
<evidence type="ECO:0000259" key="2">
    <source>
        <dbReference type="Pfam" id="PF08622"/>
    </source>
</evidence>
<organism evidence="3 4">
    <name type="scientific">Fusarium oligoseptatum</name>
    <dbReference type="NCBI Taxonomy" id="2604345"/>
    <lineage>
        <taxon>Eukaryota</taxon>
        <taxon>Fungi</taxon>
        <taxon>Dikarya</taxon>
        <taxon>Ascomycota</taxon>
        <taxon>Pezizomycotina</taxon>
        <taxon>Sordariomycetes</taxon>
        <taxon>Hypocreomycetidae</taxon>
        <taxon>Hypocreales</taxon>
        <taxon>Nectriaceae</taxon>
        <taxon>Fusarium</taxon>
        <taxon>Fusarium solani species complex</taxon>
    </lineage>
</organism>
<feature type="domain" description="Svf1-like N-terminal" evidence="2">
    <location>
        <begin position="118"/>
        <end position="158"/>
    </location>
</feature>
<reference evidence="3 4" key="1">
    <citation type="submission" date="2017-06" db="EMBL/GenBank/DDBJ databases">
        <title>Comparative genomic analysis of Ambrosia Fusariam Clade fungi.</title>
        <authorList>
            <person name="Stajich J.E."/>
            <person name="Carrillo J."/>
            <person name="Kijimoto T."/>
            <person name="Eskalen A."/>
            <person name="O'Donnell K."/>
            <person name="Kasson M."/>
        </authorList>
    </citation>
    <scope>NUCLEOTIDE SEQUENCE [LARGE SCALE GENOMIC DNA]</scope>
    <source>
        <strain evidence="3 4">NRRL62579</strain>
    </source>
</reference>
<evidence type="ECO:0000256" key="1">
    <source>
        <dbReference type="SAM" id="MobiDB-lite"/>
    </source>
</evidence>